<reference evidence="7" key="1">
    <citation type="submission" date="2016-11" db="UniProtKB">
        <authorList>
            <consortium name="WormBaseParasite"/>
        </authorList>
    </citation>
    <scope>IDENTIFICATION</scope>
</reference>
<dbReference type="InterPro" id="IPR041667">
    <property type="entry name" value="Cupin_8"/>
</dbReference>
<comment type="subcellular location">
    <subcellularLocation>
        <location evidence="1">Cytoplasm</location>
    </subcellularLocation>
</comment>
<dbReference type="Proteomes" id="UP000095281">
    <property type="component" value="Unplaced"/>
</dbReference>
<name>A0A1I8BJ18_MELHA</name>
<organism evidence="6 7">
    <name type="scientific">Meloidogyne hapla</name>
    <name type="common">Root-knot nematode worm</name>
    <dbReference type="NCBI Taxonomy" id="6305"/>
    <lineage>
        <taxon>Eukaryota</taxon>
        <taxon>Metazoa</taxon>
        <taxon>Ecdysozoa</taxon>
        <taxon>Nematoda</taxon>
        <taxon>Chromadorea</taxon>
        <taxon>Rhabditida</taxon>
        <taxon>Tylenchina</taxon>
        <taxon>Tylenchomorpha</taxon>
        <taxon>Tylenchoidea</taxon>
        <taxon>Meloidogynidae</taxon>
        <taxon>Meloidogyninae</taxon>
        <taxon>Meloidogyne</taxon>
    </lineage>
</organism>
<protein>
    <submittedName>
        <fullName evidence="7">JmjC domain-containing protein</fullName>
    </submittedName>
</protein>
<sequence>MQPFILRGFLKEKQWPPMELWTEKYIRGNFGKNKGPVIVRFGSREHVNGEILHDHKSIRHQFESFSEMLDWMLGEQKLISPNSSTELNINSLTHWAYLDYRDILELLDEENASFVDWSKLNIFPSNIKNNWKDSTIWIGTPGSYTPCHYDTYGFNLHAQICGYKRWLLFPPKTDLNATRFPYEESSVFSSIDIIGQTMKKEGNKNIPSPFFVICEPGDLLFIPQKWWHSVQNIGKNKEINNKLCISVNKWFPTDNDLIESKKEALLKFMMSLNLNFGLLNLSEHICLTEQNSFENKNNLDELAFLVNERLNEEEEENEELINNKDSPESKRSKLDELINEEKLKFNEEYFYNNFLNNPLTEKIQIMEWNEIYRKGKDFYGTFLSKSKEISKNKNIKENIINPTDKLKIELFEAISSPKVLDILLNVFISRRNQKY</sequence>
<keyword evidence="6" id="KW-1185">Reference proteome</keyword>
<evidence type="ECO:0000256" key="1">
    <source>
        <dbReference type="ARBA" id="ARBA00004496"/>
    </source>
</evidence>
<evidence type="ECO:0000313" key="6">
    <source>
        <dbReference type="Proteomes" id="UP000095281"/>
    </source>
</evidence>
<evidence type="ECO:0000256" key="2">
    <source>
        <dbReference type="ARBA" id="ARBA00022490"/>
    </source>
</evidence>
<dbReference type="PANTHER" id="PTHR12461">
    <property type="entry name" value="HYPOXIA-INDUCIBLE FACTOR 1 ALPHA INHIBITOR-RELATED"/>
    <property type="match status" value="1"/>
</dbReference>
<evidence type="ECO:0000259" key="5">
    <source>
        <dbReference type="PROSITE" id="PS51184"/>
    </source>
</evidence>
<evidence type="ECO:0000313" key="7">
    <source>
        <dbReference type="WBParaSite" id="MhA1_Contig2752.frz3.gene1"/>
    </source>
</evidence>
<evidence type="ECO:0000256" key="4">
    <source>
        <dbReference type="SAM" id="Coils"/>
    </source>
</evidence>
<dbReference type="SMART" id="SM00558">
    <property type="entry name" value="JmjC"/>
    <property type="match status" value="1"/>
</dbReference>
<dbReference type="AlphaFoldDB" id="A0A1I8BJ18"/>
<keyword evidence="4" id="KW-0175">Coiled coil</keyword>
<comment type="function">
    <text evidence="3">May play a role in cellular stress response.</text>
</comment>
<accession>A0A1I8BJ18</accession>
<proteinExistence type="predicted"/>
<feature type="coiled-coil region" evidence="4">
    <location>
        <begin position="296"/>
        <end position="330"/>
    </location>
</feature>
<feature type="domain" description="JmjC" evidence="5">
    <location>
        <begin position="81"/>
        <end position="268"/>
    </location>
</feature>
<dbReference type="Pfam" id="PF13621">
    <property type="entry name" value="Cupin_8"/>
    <property type="match status" value="1"/>
</dbReference>
<dbReference type="Gene3D" id="2.60.120.650">
    <property type="entry name" value="Cupin"/>
    <property type="match status" value="1"/>
</dbReference>
<dbReference type="SUPFAM" id="SSF51197">
    <property type="entry name" value="Clavaminate synthase-like"/>
    <property type="match status" value="1"/>
</dbReference>
<dbReference type="GO" id="GO:0005737">
    <property type="term" value="C:cytoplasm"/>
    <property type="evidence" value="ECO:0007669"/>
    <property type="project" value="UniProtKB-SubCell"/>
</dbReference>
<dbReference type="PANTHER" id="PTHR12461:SF43">
    <property type="entry name" value="HSPB1-ASSOCIATED PROTEIN 1"/>
    <property type="match status" value="1"/>
</dbReference>
<evidence type="ECO:0000256" key="3">
    <source>
        <dbReference type="ARBA" id="ARBA00037342"/>
    </source>
</evidence>
<dbReference type="WBParaSite" id="MhA1_Contig2752.frz3.gene1">
    <property type="protein sequence ID" value="MhA1_Contig2752.frz3.gene1"/>
    <property type="gene ID" value="MhA1_Contig2752.frz3.gene1"/>
</dbReference>
<dbReference type="PROSITE" id="PS51184">
    <property type="entry name" value="JMJC"/>
    <property type="match status" value="1"/>
</dbReference>
<keyword evidence="2" id="KW-0963">Cytoplasm</keyword>
<dbReference type="InterPro" id="IPR003347">
    <property type="entry name" value="JmjC_dom"/>
</dbReference>